<dbReference type="GO" id="GO:0022857">
    <property type="term" value="F:transmembrane transporter activity"/>
    <property type="evidence" value="ECO:0007669"/>
    <property type="project" value="InterPro"/>
</dbReference>
<dbReference type="RefSeq" id="WP_176610959.1">
    <property type="nucleotide sequence ID" value="NZ_CP056117.1"/>
</dbReference>
<dbReference type="PANTHER" id="PTHR30561:SF1">
    <property type="entry name" value="MULTIDRUG TRANSPORTER EMRE"/>
    <property type="match status" value="1"/>
</dbReference>
<keyword evidence="2" id="KW-0813">Transport</keyword>
<evidence type="ECO:0000256" key="3">
    <source>
        <dbReference type="ARBA" id="ARBA00022475"/>
    </source>
</evidence>
<evidence type="ECO:0000256" key="6">
    <source>
        <dbReference type="ARBA" id="ARBA00023136"/>
    </source>
</evidence>
<evidence type="ECO:0000313" key="10">
    <source>
        <dbReference type="EMBL" id="QLA00092.1"/>
    </source>
</evidence>
<dbReference type="Pfam" id="PF00893">
    <property type="entry name" value="Multi_Drug_Res"/>
    <property type="match status" value="1"/>
</dbReference>
<evidence type="ECO:0000256" key="8">
    <source>
        <dbReference type="RuleBase" id="RU003942"/>
    </source>
</evidence>
<organism evidence="10 11">
    <name type="scientific">Enterobacter cloacae</name>
    <dbReference type="NCBI Taxonomy" id="550"/>
    <lineage>
        <taxon>Bacteria</taxon>
        <taxon>Pseudomonadati</taxon>
        <taxon>Pseudomonadota</taxon>
        <taxon>Gammaproteobacteria</taxon>
        <taxon>Enterobacterales</taxon>
        <taxon>Enterobacteriaceae</taxon>
        <taxon>Enterobacter</taxon>
        <taxon>Enterobacter cloacae complex</taxon>
    </lineage>
</organism>
<dbReference type="InterPro" id="IPR045324">
    <property type="entry name" value="Small_multidrug_res"/>
</dbReference>
<evidence type="ECO:0000256" key="5">
    <source>
        <dbReference type="ARBA" id="ARBA00022989"/>
    </source>
</evidence>
<protein>
    <submittedName>
        <fullName evidence="10">QacE family quaternary ammonium compound efflux SMR transporter</fullName>
    </submittedName>
</protein>
<evidence type="ECO:0000256" key="4">
    <source>
        <dbReference type="ARBA" id="ARBA00022692"/>
    </source>
</evidence>
<evidence type="ECO:0000313" key="11">
    <source>
        <dbReference type="Proteomes" id="UP000509421"/>
    </source>
</evidence>
<dbReference type="AlphaFoldDB" id="A0A7H8UJM1"/>
<feature type="transmembrane region" description="Helical" evidence="9">
    <location>
        <begin position="6"/>
        <end position="25"/>
    </location>
</feature>
<evidence type="ECO:0000256" key="7">
    <source>
        <dbReference type="ARBA" id="ARBA00038032"/>
    </source>
</evidence>
<gene>
    <name evidence="10" type="ORF">HWQ14_21635</name>
</gene>
<dbReference type="GO" id="GO:0005886">
    <property type="term" value="C:plasma membrane"/>
    <property type="evidence" value="ECO:0007669"/>
    <property type="project" value="UniProtKB-SubCell"/>
</dbReference>
<evidence type="ECO:0000256" key="2">
    <source>
        <dbReference type="ARBA" id="ARBA00022448"/>
    </source>
</evidence>
<dbReference type="SUPFAM" id="SSF103481">
    <property type="entry name" value="Multidrug resistance efflux transporter EmrE"/>
    <property type="match status" value="1"/>
</dbReference>
<reference evidence="10 11" key="1">
    <citation type="submission" date="2020-06" db="EMBL/GenBank/DDBJ databases">
        <title>Long-read sequencing of DSM26481-BlokeschLab.</title>
        <authorList>
            <person name="Blokesch M."/>
        </authorList>
    </citation>
    <scope>NUCLEOTIDE SEQUENCE [LARGE SCALE GENOMIC DNA]</scope>
    <source>
        <strain evidence="10 11">DSM 26481</strain>
    </source>
</reference>
<dbReference type="Proteomes" id="UP000509421">
    <property type="component" value="Chromosome"/>
</dbReference>
<keyword evidence="4 8" id="KW-0812">Transmembrane</keyword>
<sequence length="107" mass="11843">MYIILNCLFWLIISVTMEVTGTLLLPETRHFKNIPLTIHCMACYAISFYSLSMLMGYISPVVAYSVWAGLGIVMITVMSGIFYHLKSSILEKIGIGCIVTGLAIVAF</sequence>
<dbReference type="EMBL" id="CP056117">
    <property type="protein sequence ID" value="QLA00092.1"/>
    <property type="molecule type" value="Genomic_DNA"/>
</dbReference>
<dbReference type="InterPro" id="IPR000390">
    <property type="entry name" value="Small_drug/metabolite_transptr"/>
</dbReference>
<dbReference type="Gene3D" id="1.10.3730.20">
    <property type="match status" value="1"/>
</dbReference>
<feature type="transmembrane region" description="Helical" evidence="9">
    <location>
        <begin position="64"/>
        <end position="85"/>
    </location>
</feature>
<proteinExistence type="inferred from homology"/>
<feature type="transmembrane region" description="Helical" evidence="9">
    <location>
        <begin position="37"/>
        <end position="58"/>
    </location>
</feature>
<keyword evidence="3" id="KW-1003">Cell membrane</keyword>
<accession>A0A7H8UJM1</accession>
<evidence type="ECO:0000256" key="1">
    <source>
        <dbReference type="ARBA" id="ARBA00004651"/>
    </source>
</evidence>
<name>A0A7H8UJM1_ENTCL</name>
<dbReference type="PANTHER" id="PTHR30561">
    <property type="entry name" value="SMR FAMILY PROTON-DEPENDENT DRUG EFFLUX TRANSPORTER SUGE"/>
    <property type="match status" value="1"/>
</dbReference>
<keyword evidence="6 9" id="KW-0472">Membrane</keyword>
<comment type="similarity">
    <text evidence="7 8">Belongs to the drug/metabolite transporter (DMT) superfamily. Small multidrug resistance (SMR) (TC 2.A.7.1) family.</text>
</comment>
<comment type="subcellular location">
    <subcellularLocation>
        <location evidence="1 8">Cell membrane</location>
        <topology evidence="1 8">Multi-pass membrane protein</topology>
    </subcellularLocation>
</comment>
<evidence type="ECO:0000256" key="9">
    <source>
        <dbReference type="SAM" id="Phobius"/>
    </source>
</evidence>
<dbReference type="InterPro" id="IPR037185">
    <property type="entry name" value="EmrE-like"/>
</dbReference>
<keyword evidence="5 9" id="KW-1133">Transmembrane helix</keyword>